<dbReference type="Pfam" id="PF17247">
    <property type="entry name" value="DUF5316"/>
    <property type="match status" value="1"/>
</dbReference>
<dbReference type="Proteomes" id="UP000050996">
    <property type="component" value="Unassembled WGS sequence"/>
</dbReference>
<dbReference type="STRING" id="1637975.AN957_15975"/>
<keyword evidence="1" id="KW-0812">Transmembrane</keyword>
<keyword evidence="1" id="KW-0472">Membrane</keyword>
<keyword evidence="1" id="KW-1133">Transmembrane helix</keyword>
<proteinExistence type="predicted"/>
<comment type="caution">
    <text evidence="2">The sequence shown here is derived from an EMBL/GenBank/DDBJ whole genome shotgun (WGS) entry which is preliminary data.</text>
</comment>
<organism evidence="2 3">
    <name type="scientific">Cytobacillus solani</name>
    <dbReference type="NCBI Taxonomy" id="1637975"/>
    <lineage>
        <taxon>Bacteria</taxon>
        <taxon>Bacillati</taxon>
        <taxon>Bacillota</taxon>
        <taxon>Bacilli</taxon>
        <taxon>Bacillales</taxon>
        <taxon>Bacillaceae</taxon>
        <taxon>Cytobacillus</taxon>
    </lineage>
</organism>
<dbReference type="AlphaFoldDB" id="A0A0Q3VHB0"/>
<dbReference type="EMBL" id="LJIX01000006">
    <property type="protein sequence ID" value="KQL19914.1"/>
    <property type="molecule type" value="Genomic_DNA"/>
</dbReference>
<feature type="transmembrane region" description="Helical" evidence="1">
    <location>
        <begin position="47"/>
        <end position="66"/>
    </location>
</feature>
<dbReference type="RefSeq" id="WP_056685139.1">
    <property type="nucleotide sequence ID" value="NZ_LJIX01000006.1"/>
</dbReference>
<evidence type="ECO:0000313" key="2">
    <source>
        <dbReference type="EMBL" id="KQL19914.1"/>
    </source>
</evidence>
<keyword evidence="3" id="KW-1185">Reference proteome</keyword>
<dbReference type="InterPro" id="IPR035167">
    <property type="entry name" value="DUF5316"/>
</dbReference>
<evidence type="ECO:0000256" key="1">
    <source>
        <dbReference type="SAM" id="Phobius"/>
    </source>
</evidence>
<reference evidence="2 3" key="1">
    <citation type="submission" date="2015-09" db="EMBL/GenBank/DDBJ databases">
        <title>Genome sequencing project for genomic taxonomy and phylogenomics of Bacillus-like bacteria.</title>
        <authorList>
            <person name="Liu B."/>
            <person name="Wang J."/>
            <person name="Zhu Y."/>
            <person name="Liu G."/>
            <person name="Chen Q."/>
            <person name="Chen Z."/>
            <person name="Lan J."/>
            <person name="Che J."/>
            <person name="Ge C."/>
            <person name="Shi H."/>
            <person name="Pan Z."/>
            <person name="Liu X."/>
        </authorList>
    </citation>
    <scope>NUCLEOTIDE SEQUENCE [LARGE SCALE GENOMIC DNA]</scope>
    <source>
        <strain evidence="2 3">FJAT-18043</strain>
    </source>
</reference>
<name>A0A0Q3VHB0_9BACI</name>
<gene>
    <name evidence="2" type="ORF">AN957_15975</name>
</gene>
<feature type="transmembrane region" description="Helical" evidence="1">
    <location>
        <begin position="6"/>
        <end position="26"/>
    </location>
</feature>
<dbReference type="PATRIC" id="fig|1637975.4.peg.3098"/>
<protein>
    <submittedName>
        <fullName evidence="2">Uncharacterized protein</fullName>
    </submittedName>
</protein>
<sequence length="68" mass="7459">MIQIFLTIGVFCIIISGLILGVWTDGERQRAVFHSESEQYRNLRTKIALYAGIVGVVSLSIAGIGYSL</sequence>
<accession>A0A0Q3VHB0</accession>
<evidence type="ECO:0000313" key="3">
    <source>
        <dbReference type="Proteomes" id="UP000050996"/>
    </source>
</evidence>